<keyword evidence="4" id="KW-1185">Reference proteome</keyword>
<accession>A0A4S3JHE0</accession>
<dbReference type="Pfam" id="PF16192">
    <property type="entry name" value="PMT_4TMC"/>
    <property type="match status" value="1"/>
</dbReference>
<proteinExistence type="predicted"/>
<feature type="domain" description="Protein O-mannosyl-transferase C-terminal four TM" evidence="2">
    <location>
        <begin position="1"/>
        <end position="44"/>
    </location>
</feature>
<feature type="transmembrane region" description="Helical" evidence="1">
    <location>
        <begin position="12"/>
        <end position="29"/>
    </location>
</feature>
<dbReference type="InterPro" id="IPR032421">
    <property type="entry name" value="PMT_4TMC"/>
</dbReference>
<dbReference type="STRING" id="1220188.A0A4S3JHE0"/>
<keyword evidence="1" id="KW-1133">Transmembrane helix</keyword>
<comment type="caution">
    <text evidence="3">The sequence shown here is derived from an EMBL/GenBank/DDBJ whole genome shotgun (WGS) entry which is preliminary data.</text>
</comment>
<dbReference type="EMBL" id="SOSA01000320">
    <property type="protein sequence ID" value="THC92621.1"/>
    <property type="molecule type" value="Genomic_DNA"/>
</dbReference>
<dbReference type="AlphaFoldDB" id="A0A4S3JHE0"/>
<keyword evidence="1" id="KW-0472">Membrane</keyword>
<gene>
    <name evidence="3" type="ORF">EYZ11_007903</name>
</gene>
<name>A0A4S3JHE0_9EURO</name>
<evidence type="ECO:0000313" key="3">
    <source>
        <dbReference type="EMBL" id="THC92621.1"/>
    </source>
</evidence>
<keyword evidence="1" id="KW-0812">Transmembrane</keyword>
<reference evidence="3 4" key="1">
    <citation type="submission" date="2019-03" db="EMBL/GenBank/DDBJ databases">
        <title>The genome sequence of a newly discovered highly antifungal drug resistant Aspergillus species, Aspergillus tanneri NIH 1004.</title>
        <authorList>
            <person name="Mounaud S."/>
            <person name="Singh I."/>
            <person name="Joardar V."/>
            <person name="Pakala S."/>
            <person name="Pakala S."/>
            <person name="Venepally P."/>
            <person name="Hoover J."/>
            <person name="Nierman W."/>
            <person name="Chung J."/>
            <person name="Losada L."/>
        </authorList>
    </citation>
    <scope>NUCLEOTIDE SEQUENCE [LARGE SCALE GENOMIC DNA]</scope>
    <source>
        <strain evidence="3 4">NIH1004</strain>
    </source>
</reference>
<evidence type="ECO:0000313" key="4">
    <source>
        <dbReference type="Proteomes" id="UP000308092"/>
    </source>
</evidence>
<organism evidence="3 4">
    <name type="scientific">Aspergillus tanneri</name>
    <dbReference type="NCBI Taxonomy" id="1220188"/>
    <lineage>
        <taxon>Eukaryota</taxon>
        <taxon>Fungi</taxon>
        <taxon>Dikarya</taxon>
        <taxon>Ascomycota</taxon>
        <taxon>Pezizomycotina</taxon>
        <taxon>Eurotiomycetes</taxon>
        <taxon>Eurotiomycetidae</taxon>
        <taxon>Eurotiales</taxon>
        <taxon>Aspergillaceae</taxon>
        <taxon>Aspergillus</taxon>
        <taxon>Aspergillus subgen. Circumdati</taxon>
    </lineage>
</organism>
<dbReference type="Proteomes" id="UP000308092">
    <property type="component" value="Unassembled WGS sequence"/>
</dbReference>
<dbReference type="VEuPathDB" id="FungiDB:EYZ11_007903"/>
<sequence>MARVTYVHHYYPALYYAILTFGFCIDWLTQKLNNKFRWVLCFVVFKNWG</sequence>
<evidence type="ECO:0000259" key="2">
    <source>
        <dbReference type="Pfam" id="PF16192"/>
    </source>
</evidence>
<protein>
    <recommendedName>
        <fullName evidence="2">Protein O-mannosyl-transferase C-terminal four TM domain-containing protein</fullName>
    </recommendedName>
</protein>
<evidence type="ECO:0000256" key="1">
    <source>
        <dbReference type="SAM" id="Phobius"/>
    </source>
</evidence>